<sequence length="204" mass="21945">MPTTPERLVFQQSFEGLIRALGDHLDEPCARQLREAGIDPRGKLAVAYPLEVWVESLKLAASVLAPAATLDDGAEVVGRRFLEGYGATLIGSALLAGVRLLGPHRMLERMTRNLRTGTNYLEARLEQTGPTRYVLTCRPVVVAGFYRGLFAAGLEKSGAQGASVVLMRSAGDAAVYDLSWLPEKSAGKPPEAKAPPPRGPQPRN</sequence>
<reference evidence="3" key="1">
    <citation type="submission" date="2018-09" db="EMBL/GenBank/DDBJ databases">
        <authorList>
            <person name="Livingstone P.G."/>
            <person name="Whitworth D.E."/>
        </authorList>
    </citation>
    <scope>NUCLEOTIDE SEQUENCE [LARGE SCALE GENOMIC DNA]</scope>
    <source>
        <strain evidence="3">CA043D</strain>
    </source>
</reference>
<evidence type="ECO:0000313" key="3">
    <source>
        <dbReference type="Proteomes" id="UP000268313"/>
    </source>
</evidence>
<proteinExistence type="predicted"/>
<keyword evidence="3" id="KW-1185">Reference proteome</keyword>
<dbReference type="Pfam" id="PF09536">
    <property type="entry name" value="DUF2378"/>
    <property type="match status" value="1"/>
</dbReference>
<dbReference type="NCBIfam" id="TIGR02265">
    <property type="entry name" value="Mxa_TIGR02265"/>
    <property type="match status" value="1"/>
</dbReference>
<name>A0A3A8KHJ3_9BACT</name>
<gene>
    <name evidence="2" type="ORF">D7X32_04050</name>
</gene>
<dbReference type="RefSeq" id="WP_120601168.1">
    <property type="nucleotide sequence ID" value="NZ_JABFJX010000047.1"/>
</dbReference>
<dbReference type="Proteomes" id="UP000268313">
    <property type="component" value="Unassembled WGS sequence"/>
</dbReference>
<evidence type="ECO:0000313" key="2">
    <source>
        <dbReference type="EMBL" id="RKH06797.1"/>
    </source>
</evidence>
<dbReference type="InterPro" id="IPR011751">
    <property type="entry name" value="Mxa_paralog_2265"/>
</dbReference>
<feature type="compositionally biased region" description="Pro residues" evidence="1">
    <location>
        <begin position="192"/>
        <end position="204"/>
    </location>
</feature>
<organism evidence="2 3">
    <name type="scientific">Corallococcus carmarthensis</name>
    <dbReference type="NCBI Taxonomy" id="2316728"/>
    <lineage>
        <taxon>Bacteria</taxon>
        <taxon>Pseudomonadati</taxon>
        <taxon>Myxococcota</taxon>
        <taxon>Myxococcia</taxon>
        <taxon>Myxococcales</taxon>
        <taxon>Cystobacterineae</taxon>
        <taxon>Myxococcaceae</taxon>
        <taxon>Corallococcus</taxon>
    </lineage>
</organism>
<dbReference type="AlphaFoldDB" id="A0A3A8KHJ3"/>
<evidence type="ECO:0000256" key="1">
    <source>
        <dbReference type="SAM" id="MobiDB-lite"/>
    </source>
</evidence>
<dbReference type="OrthoDB" id="5511084at2"/>
<dbReference type="EMBL" id="RAWE01000008">
    <property type="protein sequence ID" value="RKH06797.1"/>
    <property type="molecule type" value="Genomic_DNA"/>
</dbReference>
<protein>
    <submittedName>
        <fullName evidence="2">DUF2378 family protein</fullName>
    </submittedName>
</protein>
<accession>A0A3A8KHJ3</accession>
<feature type="region of interest" description="Disordered" evidence="1">
    <location>
        <begin position="183"/>
        <end position="204"/>
    </location>
</feature>
<comment type="caution">
    <text evidence="2">The sequence shown here is derived from an EMBL/GenBank/DDBJ whole genome shotgun (WGS) entry which is preliminary data.</text>
</comment>